<dbReference type="Proteomes" id="UP000683360">
    <property type="component" value="Unassembled WGS sequence"/>
</dbReference>
<protein>
    <submittedName>
        <fullName evidence="1">Uncharacterized protein</fullName>
    </submittedName>
</protein>
<dbReference type="InterPro" id="IPR052055">
    <property type="entry name" value="Hepadnavirus_pol/RT"/>
</dbReference>
<dbReference type="OrthoDB" id="125279at2759"/>
<evidence type="ECO:0000313" key="1">
    <source>
        <dbReference type="EMBL" id="CAG2193001.1"/>
    </source>
</evidence>
<proteinExistence type="predicted"/>
<dbReference type="CDD" id="cd09275">
    <property type="entry name" value="RNase_HI_RT_DIRS1"/>
    <property type="match status" value="1"/>
</dbReference>
<organism evidence="1 2">
    <name type="scientific">Mytilus edulis</name>
    <name type="common">Blue mussel</name>
    <dbReference type="NCBI Taxonomy" id="6550"/>
    <lineage>
        <taxon>Eukaryota</taxon>
        <taxon>Metazoa</taxon>
        <taxon>Spiralia</taxon>
        <taxon>Lophotrochozoa</taxon>
        <taxon>Mollusca</taxon>
        <taxon>Bivalvia</taxon>
        <taxon>Autobranchia</taxon>
        <taxon>Pteriomorphia</taxon>
        <taxon>Mytilida</taxon>
        <taxon>Mytiloidea</taxon>
        <taxon>Mytilidae</taxon>
        <taxon>Mytilinae</taxon>
        <taxon>Mytilus</taxon>
    </lineage>
</organism>
<evidence type="ECO:0000313" key="2">
    <source>
        <dbReference type="Proteomes" id="UP000683360"/>
    </source>
</evidence>
<dbReference type="PANTHER" id="PTHR33050:SF8">
    <property type="entry name" value="REVERSE TRANSCRIPTASE DOMAIN-CONTAINING PROTEIN"/>
    <property type="match status" value="1"/>
</dbReference>
<gene>
    <name evidence="1" type="ORF">MEDL_8061</name>
</gene>
<keyword evidence="2" id="KW-1185">Reference proteome</keyword>
<dbReference type="AlphaFoldDB" id="A0A8S3QC05"/>
<sequence>MYAIYIAIQFWTSSISNKRVQLFCDNQSCVEILNRGTGRDQEMLNLARQIWYLCASSNVQLRVSYIASVENRLSDLLSRWNLSEKNRSQFFIESKLYNSDFIEKEVFGHMFNDIININSDFIEKEVFVKLLPVPIPNNLAIPSICSLLSRRKRQKRILENKQAVILKNETGTLNSCLGRRRNIKI</sequence>
<name>A0A8S3QC05_MYTED</name>
<reference evidence="1" key="1">
    <citation type="submission" date="2021-03" db="EMBL/GenBank/DDBJ databases">
        <authorList>
            <person name="Bekaert M."/>
        </authorList>
    </citation>
    <scope>NUCLEOTIDE SEQUENCE</scope>
</reference>
<comment type="caution">
    <text evidence="1">The sequence shown here is derived from an EMBL/GenBank/DDBJ whole genome shotgun (WGS) entry which is preliminary data.</text>
</comment>
<dbReference type="EMBL" id="CAJPWZ010000458">
    <property type="protein sequence ID" value="CAG2193001.1"/>
    <property type="molecule type" value="Genomic_DNA"/>
</dbReference>
<dbReference type="PANTHER" id="PTHR33050">
    <property type="entry name" value="REVERSE TRANSCRIPTASE DOMAIN-CONTAINING PROTEIN"/>
    <property type="match status" value="1"/>
</dbReference>
<accession>A0A8S3QC05</accession>